<dbReference type="SUPFAM" id="SSF49464">
    <property type="entry name" value="Carboxypeptidase regulatory domain-like"/>
    <property type="match status" value="1"/>
</dbReference>
<keyword evidence="2 10" id="KW-0813">Transport</keyword>
<evidence type="ECO:0000256" key="5">
    <source>
        <dbReference type="ARBA" id="ARBA00022729"/>
    </source>
</evidence>
<accession>A0A212JNW4</accession>
<comment type="similarity">
    <text evidence="10 11">Belongs to the TonB-dependent receptor family.</text>
</comment>
<gene>
    <name evidence="14" type="ORF">KL86DYS1_20376</name>
</gene>
<keyword evidence="8 14" id="KW-0675">Receptor</keyword>
<dbReference type="SUPFAM" id="SSF56935">
    <property type="entry name" value="Porins"/>
    <property type="match status" value="1"/>
</dbReference>
<dbReference type="InterPro" id="IPR039426">
    <property type="entry name" value="TonB-dep_rcpt-like"/>
</dbReference>
<dbReference type="Gene3D" id="2.60.40.1120">
    <property type="entry name" value="Carboxypeptidase-like, regulatory domain"/>
    <property type="match status" value="1"/>
</dbReference>
<evidence type="ECO:0000256" key="1">
    <source>
        <dbReference type="ARBA" id="ARBA00004571"/>
    </source>
</evidence>
<dbReference type="NCBIfam" id="TIGR04057">
    <property type="entry name" value="SusC_RagA_signa"/>
    <property type="match status" value="1"/>
</dbReference>
<reference evidence="14" key="1">
    <citation type="submission" date="2016-04" db="EMBL/GenBank/DDBJ databases">
        <authorList>
            <person name="Evans L.H."/>
            <person name="Alamgir A."/>
            <person name="Owens N."/>
            <person name="Weber N.D."/>
            <person name="Virtaneva K."/>
            <person name="Barbian K."/>
            <person name="Babar A."/>
            <person name="Rosenke K."/>
        </authorList>
    </citation>
    <scope>NUCLEOTIDE SEQUENCE</scope>
    <source>
        <strain evidence="14">86-1</strain>
    </source>
</reference>
<keyword evidence="9 10" id="KW-0998">Cell outer membrane</keyword>
<dbReference type="AlphaFoldDB" id="A0A212JNW4"/>
<keyword evidence="5" id="KW-0732">Signal</keyword>
<dbReference type="Pfam" id="PF07715">
    <property type="entry name" value="Plug"/>
    <property type="match status" value="1"/>
</dbReference>
<protein>
    <submittedName>
        <fullName evidence="14">TonB-dependent receptor plug</fullName>
    </submittedName>
</protein>
<dbReference type="PANTHER" id="PTHR30069:SF29">
    <property type="entry name" value="HEMOGLOBIN AND HEMOGLOBIN-HAPTOGLOBIN-BINDING PROTEIN 1-RELATED"/>
    <property type="match status" value="1"/>
</dbReference>
<evidence type="ECO:0000256" key="10">
    <source>
        <dbReference type="PROSITE-ProRule" id="PRU01360"/>
    </source>
</evidence>
<evidence type="ECO:0000256" key="9">
    <source>
        <dbReference type="ARBA" id="ARBA00023237"/>
    </source>
</evidence>
<keyword evidence="6 11" id="KW-0798">TonB box</keyword>
<dbReference type="NCBIfam" id="TIGR04056">
    <property type="entry name" value="OMP_RagA_SusC"/>
    <property type="match status" value="1"/>
</dbReference>
<dbReference type="InterPro" id="IPR036942">
    <property type="entry name" value="Beta-barrel_TonB_sf"/>
</dbReference>
<dbReference type="GO" id="GO:0044718">
    <property type="term" value="P:siderophore transmembrane transport"/>
    <property type="evidence" value="ECO:0007669"/>
    <property type="project" value="TreeGrafter"/>
</dbReference>
<dbReference type="InterPro" id="IPR023997">
    <property type="entry name" value="TonB-dep_OMP_SusC/RagA_CS"/>
</dbReference>
<feature type="domain" description="TonB-dependent receptor-like beta-barrel" evidence="12">
    <location>
        <begin position="458"/>
        <end position="964"/>
    </location>
</feature>
<evidence type="ECO:0000256" key="11">
    <source>
        <dbReference type="RuleBase" id="RU003357"/>
    </source>
</evidence>
<proteinExistence type="inferred from homology"/>
<evidence type="ECO:0000259" key="12">
    <source>
        <dbReference type="Pfam" id="PF00593"/>
    </source>
</evidence>
<dbReference type="PANTHER" id="PTHR30069">
    <property type="entry name" value="TONB-DEPENDENT OUTER MEMBRANE RECEPTOR"/>
    <property type="match status" value="1"/>
</dbReference>
<evidence type="ECO:0000256" key="8">
    <source>
        <dbReference type="ARBA" id="ARBA00023170"/>
    </source>
</evidence>
<dbReference type="Pfam" id="PF00593">
    <property type="entry name" value="TonB_dep_Rec_b-barrel"/>
    <property type="match status" value="1"/>
</dbReference>
<dbReference type="PROSITE" id="PS52016">
    <property type="entry name" value="TONB_DEPENDENT_REC_3"/>
    <property type="match status" value="1"/>
</dbReference>
<dbReference type="InterPro" id="IPR012910">
    <property type="entry name" value="Plug_dom"/>
</dbReference>
<dbReference type="EMBL" id="FLUM01000002">
    <property type="protein sequence ID" value="SBW01129.1"/>
    <property type="molecule type" value="Genomic_DNA"/>
</dbReference>
<evidence type="ECO:0000259" key="13">
    <source>
        <dbReference type="Pfam" id="PF07715"/>
    </source>
</evidence>
<name>A0A212JNW4_9BACT</name>
<keyword evidence="7 10" id="KW-0472">Membrane</keyword>
<dbReference type="InterPro" id="IPR037066">
    <property type="entry name" value="Plug_dom_sf"/>
</dbReference>
<keyword evidence="4 10" id="KW-0812">Transmembrane</keyword>
<evidence type="ECO:0000256" key="3">
    <source>
        <dbReference type="ARBA" id="ARBA00022452"/>
    </source>
</evidence>
<dbReference type="InterPro" id="IPR008969">
    <property type="entry name" value="CarboxyPept-like_regulatory"/>
</dbReference>
<dbReference type="Gene3D" id="2.40.170.20">
    <property type="entry name" value="TonB-dependent receptor, beta-barrel domain"/>
    <property type="match status" value="1"/>
</dbReference>
<dbReference type="Gene3D" id="2.170.130.10">
    <property type="entry name" value="TonB-dependent receptor, plug domain"/>
    <property type="match status" value="1"/>
</dbReference>
<dbReference type="GO" id="GO:0009279">
    <property type="term" value="C:cell outer membrane"/>
    <property type="evidence" value="ECO:0007669"/>
    <property type="project" value="UniProtKB-SubCell"/>
</dbReference>
<evidence type="ECO:0000256" key="2">
    <source>
        <dbReference type="ARBA" id="ARBA00022448"/>
    </source>
</evidence>
<feature type="domain" description="TonB-dependent receptor plug" evidence="13">
    <location>
        <begin position="125"/>
        <end position="232"/>
    </location>
</feature>
<dbReference type="Pfam" id="PF13715">
    <property type="entry name" value="CarbopepD_reg_2"/>
    <property type="match status" value="1"/>
</dbReference>
<evidence type="ECO:0000256" key="7">
    <source>
        <dbReference type="ARBA" id="ARBA00023136"/>
    </source>
</evidence>
<dbReference type="InterPro" id="IPR000531">
    <property type="entry name" value="Beta-barrel_TonB"/>
</dbReference>
<sequence>MNCKKREEKQSVGNRILLLFLGLCFSLTVLHAEDTKPVSGVVRDTKNEPLVGVIIKVKNKQVTAVTNDDGRFEIAAGQGEVLELTYIGFKTKEVPVQGNNMNIVLEEDEIILDDVVVIGYGSMKAKEATSAIAHISSDKFSQISSTNPLMQIQGKVASVSISNTSEADPNSAASVQIRGVSSRNAGLGPLYVIDGVAGANIQNVNSNDIASIDILKDGAASAIYGTRGSNGVIIVTTKKGNTDGTISTSYSGYVAVDMITNKPDLLTADEFRTLRVPEGANDFGSSTDWFDQVTQTGKVQSHTLTVSGGNSKMNYRATVDYRDAEGVDIRSGRREYGARASLNHGQASDLFRMSLSVAPRVIKRDMSDQSAIDIAIRANPTFYVMEKDDPSLYSTFTNRLPTGPNPVEKLKLIESGSETKILDWNASATLNILSAINPSLVNGTNMLNTQVTISQNIIDNFDYSFTPSTVSTNRDANIKGQAGRGYSKAKTESLEWIANGAYTYQKHSFTGMVGYSYNYFENSGMSAGNRNFVSDALKYNDLGSGDNQALLDKGRVYMRSSKESSKLIGFFGRLTYNYAYKYMMTASLRYEGSSRFGKNHKWGYFPAVSAGWRIKNEKFMENVSWIDDLKLRADFGITGNQNIPNYKSLAQYNPSGQVFYNGTWQTGTGPTTNINPNLHWEKGINWNIGVDFSIFNNILTGSLNYYNRTQKDLVGTYDAPMPPNVTSTIFVNVGTMLNSGVEADLYINAITKKDFSYTIGLVGEVNHNIFKKFSNDLYQSKGYDDSAKLGLGDFGVANVPIQRMEEGHRVGAFYMLSYAGLDNDGKWLVWNKDNTEKIPIDKAIDDDKRYVGNGLPKYRMSMSHMFKYKNWDLSLSLRGAFDFDIYNTMEYAFGISQGQKGYNVYHSAYEKNKDIKDNMGKPTDYFLTKGDYMKLDVATLGYTLKIKNSRFLSSVRVYMTGRNLFTIKGYDGLDPDFIPVNGLTPGALTSTRYYPSTLQILGGLQLSF</sequence>
<evidence type="ECO:0000256" key="4">
    <source>
        <dbReference type="ARBA" id="ARBA00022692"/>
    </source>
</evidence>
<organism evidence="14">
    <name type="scientific">uncultured Dysgonomonas sp</name>
    <dbReference type="NCBI Taxonomy" id="206096"/>
    <lineage>
        <taxon>Bacteria</taxon>
        <taxon>Pseudomonadati</taxon>
        <taxon>Bacteroidota</taxon>
        <taxon>Bacteroidia</taxon>
        <taxon>Bacteroidales</taxon>
        <taxon>Dysgonomonadaceae</taxon>
        <taxon>Dysgonomonas</taxon>
        <taxon>environmental samples</taxon>
    </lineage>
</organism>
<evidence type="ECO:0000313" key="14">
    <source>
        <dbReference type="EMBL" id="SBW01129.1"/>
    </source>
</evidence>
<comment type="subcellular location">
    <subcellularLocation>
        <location evidence="1 10">Cell outer membrane</location>
        <topology evidence="1 10">Multi-pass membrane protein</topology>
    </subcellularLocation>
</comment>
<dbReference type="InterPro" id="IPR023996">
    <property type="entry name" value="TonB-dep_OMP_SusC/RagA"/>
</dbReference>
<dbReference type="GO" id="GO:0015344">
    <property type="term" value="F:siderophore uptake transmembrane transporter activity"/>
    <property type="evidence" value="ECO:0007669"/>
    <property type="project" value="TreeGrafter"/>
</dbReference>
<keyword evidence="3 10" id="KW-1134">Transmembrane beta strand</keyword>
<evidence type="ECO:0000256" key="6">
    <source>
        <dbReference type="ARBA" id="ARBA00023077"/>
    </source>
</evidence>